<name>A0A1L3GKH7_9BACT</name>
<evidence type="ECO:0008006" key="3">
    <source>
        <dbReference type="Google" id="ProtNLM"/>
    </source>
</evidence>
<reference evidence="1 2" key="1">
    <citation type="journal article" date="2017" name="Genome Announc.">
        <title>Complete Genome Sequences of Two Acetylene-Fermenting Pelobacter acetylenicus Strains.</title>
        <authorList>
            <person name="Sutton J.M."/>
            <person name="Baesman S.M."/>
            <person name="Fierst J.L."/>
            <person name="Poret-Peterson A.T."/>
            <person name="Oremland R.S."/>
            <person name="Dunlap D.S."/>
            <person name="Akob D.M."/>
        </authorList>
    </citation>
    <scope>NUCLEOTIDE SEQUENCE [LARGE SCALE GENOMIC DNA]</scope>
    <source>
        <strain evidence="1 2">SFB93</strain>
    </source>
</reference>
<evidence type="ECO:0000313" key="2">
    <source>
        <dbReference type="Proteomes" id="UP000182517"/>
    </source>
</evidence>
<keyword evidence="2" id="KW-1185">Reference proteome</keyword>
<protein>
    <recommendedName>
        <fullName evidence="3">TIGR03016 family PEP-CTERM system-associated outer membrane protein</fullName>
    </recommendedName>
</protein>
<organism evidence="1 2">
    <name type="scientific">Syntrophotalea acetylenivorans</name>
    <dbReference type="NCBI Taxonomy" id="1842532"/>
    <lineage>
        <taxon>Bacteria</taxon>
        <taxon>Pseudomonadati</taxon>
        <taxon>Thermodesulfobacteriota</taxon>
        <taxon>Desulfuromonadia</taxon>
        <taxon>Desulfuromonadales</taxon>
        <taxon>Syntrophotaleaceae</taxon>
        <taxon>Syntrophotalea</taxon>
    </lineage>
</organism>
<evidence type="ECO:0000313" key="1">
    <source>
        <dbReference type="EMBL" id="APG26436.1"/>
    </source>
</evidence>
<dbReference type="EMBL" id="CP015519">
    <property type="protein sequence ID" value="APG26436.1"/>
    <property type="molecule type" value="Genomic_DNA"/>
</dbReference>
<dbReference type="RefSeq" id="WP_072282396.1">
    <property type="nucleotide sequence ID" value="NZ_CP015519.1"/>
</dbReference>
<dbReference type="AlphaFoldDB" id="A0A1L3GKH7"/>
<dbReference type="KEGG" id="pef:A7E78_00280"/>
<sequence length="413" mass="48035">MQRILTIIVLLGALWPLSARAAFQIEPRLQLREEFTDNLFLDDRDEESDFITTINPGILLRYDARLLELELDYGLNFLKYLHHDEKDETSLRDTQRIQLRSVFLPGQDFSVTVLNEYQRVTIDSQRQVDEDSPFVNKSNRNKLVINPEYRSSYFRTFTPSVGYRFEKIDYDKPEGDDSYSQEVYLDLRKQLNSKIDVTLGASQQFYRADRDQDTGQDEDYDRLDVTGRLDYRLSRALTLRAGGGSGWVDYKDQDEEQSLLWDLALDYQPGSRWRAGLAYREDFSQSVNEGLTRSKRFEASFDYLERLPVSLLLYADKQDYQTEDREDRSIGGNFKLTIPFANRLSLNLTSEASVWRFRPEDEDAFRYGAGLAASYPFKIGTLSAGYRYRASNSDLDENDYKSNVVYVQAGLTF</sequence>
<gene>
    <name evidence="1" type="ORF">A7E78_00280</name>
</gene>
<dbReference type="InterPro" id="IPR017467">
    <property type="entry name" value="CHP03016_PEP-CTERM"/>
</dbReference>
<dbReference type="STRING" id="1842532.A7E78_00280"/>
<dbReference type="SUPFAM" id="SSF56935">
    <property type="entry name" value="Porins"/>
    <property type="match status" value="1"/>
</dbReference>
<dbReference type="OrthoDB" id="5405095at2"/>
<accession>A0A1L3GKH7</accession>
<proteinExistence type="predicted"/>
<dbReference type="Proteomes" id="UP000182517">
    <property type="component" value="Chromosome"/>
</dbReference>
<dbReference type="NCBIfam" id="TIGR03016">
    <property type="entry name" value="pepcterm_hypo_1"/>
    <property type="match status" value="1"/>
</dbReference>